<dbReference type="EMBL" id="NIVC01002665">
    <property type="protein sequence ID" value="PAA56086.1"/>
    <property type="molecule type" value="Genomic_DNA"/>
</dbReference>
<protein>
    <recommendedName>
        <fullName evidence="7">Tubulin--tyrosine ligase-like protein 9</fullName>
    </recommendedName>
</protein>
<feature type="compositionally biased region" description="Basic and acidic residues" evidence="4">
    <location>
        <begin position="675"/>
        <end position="687"/>
    </location>
</feature>
<evidence type="ECO:0000313" key="5">
    <source>
        <dbReference type="EMBL" id="PAA56086.1"/>
    </source>
</evidence>
<organism evidence="5 6">
    <name type="scientific">Macrostomum lignano</name>
    <dbReference type="NCBI Taxonomy" id="282301"/>
    <lineage>
        <taxon>Eukaryota</taxon>
        <taxon>Metazoa</taxon>
        <taxon>Spiralia</taxon>
        <taxon>Lophotrochozoa</taxon>
        <taxon>Platyhelminthes</taxon>
        <taxon>Rhabditophora</taxon>
        <taxon>Macrostomorpha</taxon>
        <taxon>Macrostomida</taxon>
        <taxon>Macrostomidae</taxon>
        <taxon>Macrostomum</taxon>
    </lineage>
</organism>
<dbReference type="GO" id="GO:0070740">
    <property type="term" value="F:tubulin-glutamic acid ligase activity"/>
    <property type="evidence" value="ECO:0007669"/>
    <property type="project" value="TreeGrafter"/>
</dbReference>
<evidence type="ECO:0000256" key="4">
    <source>
        <dbReference type="SAM" id="MobiDB-lite"/>
    </source>
</evidence>
<dbReference type="PANTHER" id="PTHR12241:SF118">
    <property type="entry name" value="TUBULIN POLYGLUTAMYLASE TTLL2-RELATED"/>
    <property type="match status" value="1"/>
</dbReference>
<dbReference type="AlphaFoldDB" id="A0A267E3T1"/>
<feature type="compositionally biased region" description="Acidic residues" evidence="4">
    <location>
        <begin position="601"/>
        <end position="613"/>
    </location>
</feature>
<gene>
    <name evidence="5" type="ORF">BOX15_Mlig016107g3</name>
</gene>
<keyword evidence="3" id="KW-0067">ATP-binding</keyword>
<name>A0A267E3T1_9PLAT</name>
<feature type="compositionally biased region" description="Basic and acidic residues" evidence="4">
    <location>
        <begin position="579"/>
        <end position="600"/>
    </location>
</feature>
<dbReference type="GO" id="GO:0005524">
    <property type="term" value="F:ATP binding"/>
    <property type="evidence" value="ECO:0007669"/>
    <property type="project" value="UniProtKB-KW"/>
</dbReference>
<accession>A0A267E3T1</accession>
<evidence type="ECO:0008006" key="7">
    <source>
        <dbReference type="Google" id="ProtNLM"/>
    </source>
</evidence>
<feature type="region of interest" description="Disordered" evidence="4">
    <location>
        <begin position="455"/>
        <end position="534"/>
    </location>
</feature>
<keyword evidence="6" id="KW-1185">Reference proteome</keyword>
<feature type="region of interest" description="Disordered" evidence="4">
    <location>
        <begin position="548"/>
        <end position="687"/>
    </location>
</feature>
<keyword evidence="1" id="KW-0436">Ligase</keyword>
<feature type="compositionally biased region" description="Basic and acidic residues" evidence="4">
    <location>
        <begin position="653"/>
        <end position="662"/>
    </location>
</feature>
<comment type="caution">
    <text evidence="5">The sequence shown here is derived from an EMBL/GenBank/DDBJ whole genome shotgun (WGS) entry which is preliminary data.</text>
</comment>
<dbReference type="GO" id="GO:0036064">
    <property type="term" value="C:ciliary basal body"/>
    <property type="evidence" value="ECO:0007669"/>
    <property type="project" value="TreeGrafter"/>
</dbReference>
<feature type="compositionally biased region" description="Acidic residues" evidence="4">
    <location>
        <begin position="663"/>
        <end position="674"/>
    </location>
</feature>
<evidence type="ECO:0000313" key="6">
    <source>
        <dbReference type="Proteomes" id="UP000215902"/>
    </source>
</evidence>
<feature type="compositionally biased region" description="Low complexity" evidence="4">
    <location>
        <begin position="516"/>
        <end position="526"/>
    </location>
</feature>
<dbReference type="SUPFAM" id="SSF56059">
    <property type="entry name" value="Glutathione synthetase ATP-binding domain-like"/>
    <property type="match status" value="1"/>
</dbReference>
<reference evidence="5 6" key="1">
    <citation type="submission" date="2017-06" db="EMBL/GenBank/DDBJ databases">
        <title>A platform for efficient transgenesis in Macrostomum lignano, a flatworm model organism for stem cell research.</title>
        <authorList>
            <person name="Berezikov E."/>
        </authorList>
    </citation>
    <scope>NUCLEOTIDE SEQUENCE [LARGE SCALE GENOMIC DNA]</scope>
    <source>
        <strain evidence="5">DV1</strain>
        <tissue evidence="5">Whole organism</tissue>
    </source>
</reference>
<dbReference type="OrthoDB" id="277439at2759"/>
<proteinExistence type="predicted"/>
<dbReference type="GO" id="GO:0000226">
    <property type="term" value="P:microtubule cytoskeleton organization"/>
    <property type="evidence" value="ECO:0007669"/>
    <property type="project" value="TreeGrafter"/>
</dbReference>
<feature type="compositionally biased region" description="Polar residues" evidence="4">
    <location>
        <begin position="379"/>
        <end position="389"/>
    </location>
</feature>
<sequence length="776" mass="87418">MLHQSVAEPTESEARRIIVRFQTEGAGVPDIVREVCEDRNWVEFDPSEHGPNDWNLWWKIGRFRASDFEKLQSWQRLNHHQMGSTSLITTKDGLHREMKILQGTFGKATIDFVPSTYLMPREERQFQQKFAENREKKAANYWIFKPADLSRGRGIFVFNDIGELRYSEKSVVQEYIANPYLIGGYKFDLRLYAVVVSFKPLIVYICREGLVRFGTEKYDLKNLCNVYSHITNTSINVSGPSYDSAKMGIGEGCKWSLSNLRNYLYSQGVNDRLIFARVTAIIVLALMAQAKSATVSTGNCYELYGFDILLDAALKPWLLEVNFSPALNIDCSADAQVKREMLNGVFDLLCFTESDKLQSRGGRQAAGKEKRLSLQSVDSGIASGNSSAKSLRRQRSGGNLSRGVTRTDSLRASESRCSLLESIEELTQAPSESSQASIPGLSRNASSYGGFEEFLRSRQKSARQKQLSEQQLHQQMQRLSRSIPNLPSILTPASPDEGESSSSVAPDSTVDETEDQQQQQQQKQQQLVRRKSLGQPVRINRAALLRSQQNQQRLSSLTPSLPPGAASKPPLASFKRPPLAKESRLRLLTERDPHALREPADTESETAESEADSDSVKATRRVGAQRGFGGSGPRRVPQSARRLRSSGRIGSSGDKHRQKQQEQEQDVQEALDTGEQERLRQEAEWKARSSPYGDLPITRHWKRPPKQFGAFRLAFPFNRATESACRDVKASERFVVKEVQRLLKHRQRELDEGRIIESAAVCDAEEIWPPVRGSFV</sequence>
<dbReference type="InterPro" id="IPR004344">
    <property type="entry name" value="TTL/TTLL_fam"/>
</dbReference>
<evidence type="ECO:0000256" key="3">
    <source>
        <dbReference type="ARBA" id="ARBA00022840"/>
    </source>
</evidence>
<feature type="compositionally biased region" description="Polar residues" evidence="4">
    <location>
        <begin position="396"/>
        <end position="407"/>
    </location>
</feature>
<dbReference type="Proteomes" id="UP000215902">
    <property type="component" value="Unassembled WGS sequence"/>
</dbReference>
<keyword evidence="2" id="KW-0547">Nucleotide-binding</keyword>
<dbReference type="PANTHER" id="PTHR12241">
    <property type="entry name" value="TUBULIN POLYGLUTAMYLASE"/>
    <property type="match status" value="1"/>
</dbReference>
<feature type="compositionally biased region" description="Low complexity" evidence="4">
    <location>
        <begin position="464"/>
        <end position="482"/>
    </location>
</feature>
<dbReference type="GO" id="GO:0015631">
    <property type="term" value="F:tubulin binding"/>
    <property type="evidence" value="ECO:0007669"/>
    <property type="project" value="TreeGrafter"/>
</dbReference>
<dbReference type="STRING" id="282301.A0A267E3T1"/>
<feature type="compositionally biased region" description="Low complexity" evidence="4">
    <location>
        <begin position="548"/>
        <end position="557"/>
    </location>
</feature>
<feature type="region of interest" description="Disordered" evidence="4">
    <location>
        <begin position="379"/>
        <end position="409"/>
    </location>
</feature>
<dbReference type="Gene3D" id="3.30.470.20">
    <property type="entry name" value="ATP-grasp fold, B domain"/>
    <property type="match status" value="1"/>
</dbReference>
<dbReference type="PROSITE" id="PS51221">
    <property type="entry name" value="TTL"/>
    <property type="match status" value="1"/>
</dbReference>
<evidence type="ECO:0000256" key="1">
    <source>
        <dbReference type="ARBA" id="ARBA00022598"/>
    </source>
</evidence>
<dbReference type="Pfam" id="PF03133">
    <property type="entry name" value="TTL"/>
    <property type="match status" value="1"/>
</dbReference>
<evidence type="ECO:0000256" key="2">
    <source>
        <dbReference type="ARBA" id="ARBA00022741"/>
    </source>
</evidence>